<dbReference type="EMBL" id="CCRH01000001">
    <property type="protein sequence ID" value="CDZ31372.1"/>
    <property type="molecule type" value="Genomic_DNA"/>
</dbReference>
<evidence type="ECO:0000313" key="3">
    <source>
        <dbReference type="Proteomes" id="UP000046176"/>
    </source>
</evidence>
<dbReference type="Proteomes" id="UP000046176">
    <property type="component" value="Unassembled WGS sequence"/>
</dbReference>
<proteinExistence type="predicted"/>
<gene>
    <name evidence="2" type="ORF">NGAL_HAMBI1145_01340</name>
</gene>
<protein>
    <submittedName>
        <fullName evidence="2">Protein involved in C-type cytochrome biogenesis</fullName>
    </submittedName>
</protein>
<dbReference type="Pfam" id="PF11412">
    <property type="entry name" value="DsbD_N"/>
    <property type="match status" value="1"/>
</dbReference>
<dbReference type="AlphaFoldDB" id="A0A0T7F8K1"/>
<evidence type="ECO:0000259" key="1">
    <source>
        <dbReference type="Pfam" id="PF11412"/>
    </source>
</evidence>
<feature type="domain" description="Thiol:disulfide interchange protein DsbD N-terminal" evidence="1">
    <location>
        <begin position="94"/>
        <end position="200"/>
    </location>
</feature>
<accession>A0A0T7F8K1</accession>
<organism evidence="2 3">
    <name type="scientific">Neorhizobium galegae bv. officinalis</name>
    <dbReference type="NCBI Taxonomy" id="323656"/>
    <lineage>
        <taxon>Bacteria</taxon>
        <taxon>Pseudomonadati</taxon>
        <taxon>Pseudomonadota</taxon>
        <taxon>Alphaproteobacteria</taxon>
        <taxon>Hyphomicrobiales</taxon>
        <taxon>Rhizobiaceae</taxon>
        <taxon>Rhizobium/Agrobacterium group</taxon>
        <taxon>Neorhizobium</taxon>
    </lineage>
</organism>
<name>A0A0T7F8K1_NEOGA</name>
<sequence>MQFHQDGAVARINQPKMISLRGLVTGSGKANRINAWSMKRILPSSIPSRAPVALAACITAGAVLGIATMSCAETTPWASNEGGRMRVVAMPPEPDGTVRGALQIEPKAGWITYWKEPGDAGIPPQMVFSKASGVTLNSMSYPVPKRIDNGKLRDIGYDHAVTLPFELKMEDPGKPLNLGASAFVGLCRNICIPFQAEFSLQLGANKGTPVEEAMILNAAASKLPEPPSEDFAVTYYAMTQGRDKLALKLKLPPEASAPPQVIVTGPQGHVLFDGVNGRRDGDAYALDMPVGKLPKNYDIKGKRWGILVIAGNRAMETSLAFD</sequence>
<evidence type="ECO:0000313" key="2">
    <source>
        <dbReference type="EMBL" id="CDZ31372.1"/>
    </source>
</evidence>
<reference evidence="2 3" key="1">
    <citation type="submission" date="2014-08" db="EMBL/GenBank/DDBJ databases">
        <authorList>
            <person name="Chen Y.-H."/>
        </authorList>
    </citation>
    <scope>NUCLEOTIDE SEQUENCE [LARGE SCALE GENOMIC DNA]</scope>
</reference>
<dbReference type="InterPro" id="IPR028250">
    <property type="entry name" value="DsbDN"/>
</dbReference>